<sequence length="588" mass="68015">MFKIRGRNNAVERHGSVKVNTAFNGEFATKDVRAIKSINTKNNEIYRCTDIREWCLHYFGSRERLQLHTIDCGKINNCAIRLPSEDDRWLEFSNQERVPFVVYADLESCTVKSNINLFELENIYNVDESGFNLELYSDRTLTTQGVKTVESIVQSLSTTTDSHFQSWFTNVFVSAPGSFSVLLLDSWSGHCPASLQELMPKKDKDIRILTIPKKTTGMIQPLDIYGFRLLKNFVRTFSDRVMLLNYEINLHLRNNIIIIFDIYHKKTFSGRFLNFYSNHPLCHKKGTIISFVDKIILLSHPLFQQENLIEAIHNFLDNCYALSFIFSIIEQRLNFHIHNKHTTHNLQVKDKYFTIPYVESWDNIANIINAAAEGPQKNGKEWAKTWKDIKAYILKKESKRRSHIEGTGGGPPSKIIFSNFEEEVLELLTPESAGLLNIPEGGINIEATTSLQNDPENYINIEESVLNDCERSTEDTVTIEPQIERLHTEIYNVENGSSNILKQQKGKYIINKERNETIQNKNITKGNNKENSMSELSHQMLKIQQKKYKLKKQQVKLLKIGLKMQHYMLSELKDIKTSIQSWETSETL</sequence>
<dbReference type="Pfam" id="PF26215">
    <property type="entry name" value="HTH_animal"/>
    <property type="match status" value="1"/>
</dbReference>
<feature type="domain" description="Helix-turn-helix" evidence="2">
    <location>
        <begin position="271"/>
        <end position="329"/>
    </location>
</feature>
<dbReference type="EMBL" id="KQ979869">
    <property type="protein sequence ID" value="KYN18718.1"/>
    <property type="molecule type" value="Genomic_DNA"/>
</dbReference>
<proteinExistence type="predicted"/>
<dbReference type="Proteomes" id="UP000078492">
    <property type="component" value="Unassembled WGS sequence"/>
</dbReference>
<evidence type="ECO:0000313" key="3">
    <source>
        <dbReference type="EMBL" id="KYN18718.1"/>
    </source>
</evidence>
<evidence type="ECO:0000313" key="4">
    <source>
        <dbReference type="Proteomes" id="UP000078492"/>
    </source>
</evidence>
<organism evidence="3 4">
    <name type="scientific">Trachymyrmex cornetzi</name>
    <dbReference type="NCBI Taxonomy" id="471704"/>
    <lineage>
        <taxon>Eukaryota</taxon>
        <taxon>Metazoa</taxon>
        <taxon>Ecdysozoa</taxon>
        <taxon>Arthropoda</taxon>
        <taxon>Hexapoda</taxon>
        <taxon>Insecta</taxon>
        <taxon>Pterygota</taxon>
        <taxon>Neoptera</taxon>
        <taxon>Endopterygota</taxon>
        <taxon>Hymenoptera</taxon>
        <taxon>Apocrita</taxon>
        <taxon>Aculeata</taxon>
        <taxon>Formicoidea</taxon>
        <taxon>Formicidae</taxon>
        <taxon>Myrmicinae</taxon>
        <taxon>Trachymyrmex</taxon>
    </lineage>
</organism>
<keyword evidence="4" id="KW-1185">Reference proteome</keyword>
<dbReference type="GO" id="GO:0003676">
    <property type="term" value="F:nucleic acid binding"/>
    <property type="evidence" value="ECO:0007669"/>
    <property type="project" value="InterPro"/>
</dbReference>
<reference evidence="3 4" key="1">
    <citation type="submission" date="2015-09" db="EMBL/GenBank/DDBJ databases">
        <title>Trachymyrmex cornetzi WGS genome.</title>
        <authorList>
            <person name="Nygaard S."/>
            <person name="Hu H."/>
            <person name="Boomsma J."/>
            <person name="Zhang G."/>
        </authorList>
    </citation>
    <scope>NUCLEOTIDE SEQUENCE [LARGE SCALE GENOMIC DNA]</scope>
    <source>
        <strain evidence="3">Tcor2-1</strain>
        <tissue evidence="3">Whole body</tissue>
    </source>
</reference>
<dbReference type="AlphaFoldDB" id="A0A151J685"/>
<feature type="domain" description="DDE-1" evidence="1">
    <location>
        <begin position="153"/>
        <end position="236"/>
    </location>
</feature>
<protein>
    <submittedName>
        <fullName evidence="3">Uncharacterized protein</fullName>
    </submittedName>
</protein>
<dbReference type="InterPro" id="IPR058912">
    <property type="entry name" value="HTH_animal"/>
</dbReference>
<evidence type="ECO:0000259" key="1">
    <source>
        <dbReference type="Pfam" id="PF03184"/>
    </source>
</evidence>
<dbReference type="InterPro" id="IPR004875">
    <property type="entry name" value="DDE_SF_endonuclease_dom"/>
</dbReference>
<name>A0A151J685_9HYME</name>
<gene>
    <name evidence="3" type="ORF">ALC57_08946</name>
</gene>
<accession>A0A151J685</accession>
<dbReference type="STRING" id="471704.A0A151J685"/>
<dbReference type="Pfam" id="PF03184">
    <property type="entry name" value="DDE_1"/>
    <property type="match status" value="1"/>
</dbReference>
<evidence type="ECO:0000259" key="2">
    <source>
        <dbReference type="Pfam" id="PF26215"/>
    </source>
</evidence>